<dbReference type="InterPro" id="IPR015424">
    <property type="entry name" value="PyrdxlP-dep_Trfase"/>
</dbReference>
<dbReference type="GO" id="GO:0019343">
    <property type="term" value="P:cysteine biosynthetic process via cystathionine"/>
    <property type="evidence" value="ECO:0007669"/>
    <property type="project" value="TreeGrafter"/>
</dbReference>
<dbReference type="Gene3D" id="3.90.1150.10">
    <property type="entry name" value="Aspartate Aminotransferase, domain 1"/>
    <property type="match status" value="1"/>
</dbReference>
<dbReference type="Proteomes" id="UP000220639">
    <property type="component" value="Unassembled WGS sequence"/>
</dbReference>
<evidence type="ECO:0000256" key="3">
    <source>
        <dbReference type="ARBA" id="ARBA00022898"/>
    </source>
</evidence>
<dbReference type="CDD" id="cd00614">
    <property type="entry name" value="CGS_like"/>
    <property type="match status" value="1"/>
</dbReference>
<dbReference type="GO" id="GO:0009086">
    <property type="term" value="P:methionine biosynthetic process"/>
    <property type="evidence" value="ECO:0007669"/>
    <property type="project" value="UniProtKB-ARBA"/>
</dbReference>
<protein>
    <submittedName>
        <fullName evidence="6">Cystathionine beta-lyase</fullName>
        <ecNumber evidence="6">4.4.1.8</ecNumber>
    </submittedName>
</protein>
<organism evidence="6 7">
    <name type="scientific">Klebsiella grimontii</name>
    <dbReference type="NCBI Taxonomy" id="2058152"/>
    <lineage>
        <taxon>Bacteria</taxon>
        <taxon>Pseudomonadati</taxon>
        <taxon>Pseudomonadota</taxon>
        <taxon>Gammaproteobacteria</taxon>
        <taxon>Enterobacterales</taxon>
        <taxon>Enterobacteriaceae</taxon>
        <taxon>Klebsiella/Raoultella group</taxon>
        <taxon>Klebsiella</taxon>
    </lineage>
</organism>
<dbReference type="SUPFAM" id="SSF53383">
    <property type="entry name" value="PLP-dependent transferases"/>
    <property type="match status" value="1"/>
</dbReference>
<proteinExistence type="inferred from homology"/>
<dbReference type="GO" id="GO:0003962">
    <property type="term" value="F:cystathionine gamma-synthase activity"/>
    <property type="evidence" value="ECO:0007669"/>
    <property type="project" value="TreeGrafter"/>
</dbReference>
<dbReference type="PANTHER" id="PTHR11808">
    <property type="entry name" value="TRANS-SULFURATION ENZYME FAMILY MEMBER"/>
    <property type="match status" value="1"/>
</dbReference>
<gene>
    <name evidence="6" type="primary">metC</name>
    <name evidence="6" type="ORF">KOSB73_260709</name>
</gene>
<dbReference type="InterPro" id="IPR015421">
    <property type="entry name" value="PyrdxlP-dep_Trfase_major"/>
</dbReference>
<reference evidence="7" key="1">
    <citation type="submission" date="2017-08" db="EMBL/GenBank/DDBJ databases">
        <authorList>
            <person name="Brisse S."/>
        </authorList>
    </citation>
    <scope>NUCLEOTIDE SEQUENCE [LARGE SCALE GENOMIC DNA]</scope>
    <source>
        <strain evidence="7">06D021</strain>
    </source>
</reference>
<evidence type="ECO:0000256" key="5">
    <source>
        <dbReference type="RuleBase" id="RU362118"/>
    </source>
</evidence>
<evidence type="ECO:0000256" key="1">
    <source>
        <dbReference type="ARBA" id="ARBA00001933"/>
    </source>
</evidence>
<dbReference type="Pfam" id="PF01053">
    <property type="entry name" value="Cys_Met_Meta_PP"/>
    <property type="match status" value="1"/>
</dbReference>
<sequence>MKTRTKDIATLAVHAGNQSDPVTHAIFTPIVTASSFIQPNLYEGGDFCYSRVSNPTRKAYESALAELEGGIYATATASGMAATNIVMELLPKDAHIIAMKGVYGGTWRLFEKLKTHTTGVTISYIDLNDEQCLINTIQENTALIWIETPTNPLLELVDIAKVCRIAKERAITTCVDNTFASAWNHKPLEMGADMVMLSTSKYVGGHSDLIGGAVITNNEALASRLDFIKTTLGSIASPFDAYLALRGMKTLDLRMARQCGNALRVAQYLENHPAIASVYYPGLPSHPQHQLCRQQMRSGGAVVTATLKGDIQSLKRFIGGLHYFVLAESLGGVESMINHSASMSHGAMSKEEREAIGVYDTTLRFSVGIEHIDDLLQDLESAFAAMDITQDNHHA</sequence>
<dbReference type="RefSeq" id="WP_024357945.1">
    <property type="nucleotide sequence ID" value="NZ_CABGKM010000001.1"/>
</dbReference>
<dbReference type="GO" id="GO:0004123">
    <property type="term" value="F:cystathionine gamma-lyase activity"/>
    <property type="evidence" value="ECO:0007669"/>
    <property type="project" value="TreeGrafter"/>
</dbReference>
<comment type="cofactor">
    <cofactor evidence="1 5">
        <name>pyridoxal 5'-phosphate</name>
        <dbReference type="ChEBI" id="CHEBI:597326"/>
    </cofactor>
</comment>
<dbReference type="EMBL" id="FZTC01000019">
    <property type="protein sequence ID" value="SNU35985.1"/>
    <property type="molecule type" value="Genomic_DNA"/>
</dbReference>
<keyword evidence="6" id="KW-0456">Lyase</keyword>
<evidence type="ECO:0000256" key="2">
    <source>
        <dbReference type="ARBA" id="ARBA00009077"/>
    </source>
</evidence>
<feature type="modified residue" description="N6-(pyridoxal phosphate)lysine" evidence="4">
    <location>
        <position position="201"/>
    </location>
</feature>
<dbReference type="PIRSF" id="PIRSF001434">
    <property type="entry name" value="CGS"/>
    <property type="match status" value="1"/>
</dbReference>
<dbReference type="Gene3D" id="3.40.640.10">
    <property type="entry name" value="Type I PLP-dependent aspartate aminotransferase-like (Major domain)"/>
    <property type="match status" value="1"/>
</dbReference>
<dbReference type="EC" id="4.4.1.8" evidence="6"/>
<name>A0A285B518_9ENTR</name>
<keyword evidence="3 4" id="KW-0663">Pyridoxal phosphate</keyword>
<dbReference type="AlphaFoldDB" id="A0A285B518"/>
<dbReference type="PANTHER" id="PTHR11808:SF75">
    <property type="entry name" value="CYSTATHIONINE GAMMA-SYNTHASE"/>
    <property type="match status" value="1"/>
</dbReference>
<evidence type="ECO:0000313" key="6">
    <source>
        <dbReference type="EMBL" id="SNU35985.1"/>
    </source>
</evidence>
<evidence type="ECO:0000313" key="7">
    <source>
        <dbReference type="Proteomes" id="UP000220639"/>
    </source>
</evidence>
<dbReference type="FunFam" id="3.90.1150.10:FF:000033">
    <property type="entry name" value="Cystathionine gamma-synthase"/>
    <property type="match status" value="1"/>
</dbReference>
<dbReference type="GO" id="GO:0005737">
    <property type="term" value="C:cytoplasm"/>
    <property type="evidence" value="ECO:0007669"/>
    <property type="project" value="TreeGrafter"/>
</dbReference>
<comment type="similarity">
    <text evidence="2 5">Belongs to the trans-sulfuration enzymes family.</text>
</comment>
<accession>A0A285B518</accession>
<dbReference type="GO" id="GO:0019346">
    <property type="term" value="P:transsulfuration"/>
    <property type="evidence" value="ECO:0007669"/>
    <property type="project" value="InterPro"/>
</dbReference>
<dbReference type="FunFam" id="3.40.640.10:FF:000009">
    <property type="entry name" value="Cystathionine gamma-synthase homolog"/>
    <property type="match status" value="1"/>
</dbReference>
<dbReference type="InterPro" id="IPR015422">
    <property type="entry name" value="PyrdxlP-dep_Trfase_small"/>
</dbReference>
<evidence type="ECO:0000256" key="4">
    <source>
        <dbReference type="PIRSR" id="PIRSR001434-2"/>
    </source>
</evidence>
<dbReference type="GO" id="GO:0030170">
    <property type="term" value="F:pyridoxal phosphate binding"/>
    <property type="evidence" value="ECO:0007669"/>
    <property type="project" value="InterPro"/>
</dbReference>
<dbReference type="InterPro" id="IPR000277">
    <property type="entry name" value="Cys/Met-Metab_PyrdxlP-dep_enz"/>
</dbReference>